<organism evidence="2 3">
    <name type="scientific">Cylindrotheca closterium</name>
    <dbReference type="NCBI Taxonomy" id="2856"/>
    <lineage>
        <taxon>Eukaryota</taxon>
        <taxon>Sar</taxon>
        <taxon>Stramenopiles</taxon>
        <taxon>Ochrophyta</taxon>
        <taxon>Bacillariophyta</taxon>
        <taxon>Bacillariophyceae</taxon>
        <taxon>Bacillariophycidae</taxon>
        <taxon>Bacillariales</taxon>
        <taxon>Bacillariaceae</taxon>
        <taxon>Cylindrotheca</taxon>
    </lineage>
</organism>
<keyword evidence="1" id="KW-0732">Signal</keyword>
<comment type="caution">
    <text evidence="2">The sequence shown here is derived from an EMBL/GenBank/DDBJ whole genome shotgun (WGS) entry which is preliminary data.</text>
</comment>
<reference evidence="2" key="1">
    <citation type="submission" date="2023-08" db="EMBL/GenBank/DDBJ databases">
        <authorList>
            <person name="Audoor S."/>
            <person name="Bilcke G."/>
        </authorList>
    </citation>
    <scope>NUCLEOTIDE SEQUENCE</scope>
</reference>
<gene>
    <name evidence="2" type="ORF">CYCCA115_LOCUS626</name>
</gene>
<sequence>MISIKQLFKIFTLLACFVAIAVAKKEEEDPTGQAIKDLKLGMAGIKEAANNPELLAQLMQDLQNPELMAEAKKMMESPEYQKQMKQWANSADFKDAAKQATDFMKDPAKAAEMEAKMEHMMKVGADQLKANSGKTMEDAMAAMADPAVLSQMTQMIKDPSFQANLAQMAKDPTFKQYIDSLQDMMKDPSKRAQFEKLGAQIRSEL</sequence>
<feature type="chain" id="PRO_5042101284" description="STI1 domain-containing protein" evidence="1">
    <location>
        <begin position="24"/>
        <end position="205"/>
    </location>
</feature>
<keyword evidence="3" id="KW-1185">Reference proteome</keyword>
<protein>
    <recommendedName>
        <fullName evidence="4">STI1 domain-containing protein</fullName>
    </recommendedName>
</protein>
<dbReference type="AlphaFoldDB" id="A0AAD2CCJ3"/>
<accession>A0AAD2CCJ3</accession>
<evidence type="ECO:0000313" key="2">
    <source>
        <dbReference type="EMBL" id="CAJ1912446.1"/>
    </source>
</evidence>
<evidence type="ECO:0008006" key="4">
    <source>
        <dbReference type="Google" id="ProtNLM"/>
    </source>
</evidence>
<dbReference type="EMBL" id="CAKOGP040000001">
    <property type="protein sequence ID" value="CAJ1912446.1"/>
    <property type="molecule type" value="Genomic_DNA"/>
</dbReference>
<proteinExistence type="predicted"/>
<evidence type="ECO:0000313" key="3">
    <source>
        <dbReference type="Proteomes" id="UP001295423"/>
    </source>
</evidence>
<name>A0AAD2CCJ3_9STRA</name>
<dbReference type="Proteomes" id="UP001295423">
    <property type="component" value="Unassembled WGS sequence"/>
</dbReference>
<evidence type="ECO:0000256" key="1">
    <source>
        <dbReference type="SAM" id="SignalP"/>
    </source>
</evidence>
<feature type="signal peptide" evidence="1">
    <location>
        <begin position="1"/>
        <end position="23"/>
    </location>
</feature>